<keyword evidence="1" id="KW-0732">Signal</keyword>
<sequence>MKLWLAFFLLSCGCFTYSQDFNGSQIKQVGDVVIIDNANSELSEVSNVATASSKLNSKDRRSREFNKRKTQTYITKLHLADYSKKISPKKLKSQKLVYKNSNNDTFFSNSSGHTFSAVLCYGNHSQLKKDSFHWVNYRVSSQDFIIKQNTYYYLFSKDTGKLYQFFNKPPPISFFS</sequence>
<protein>
    <recommendedName>
        <fullName evidence="4">Lipoprotein</fullName>
    </recommendedName>
</protein>
<feature type="signal peptide" evidence="1">
    <location>
        <begin position="1"/>
        <end position="18"/>
    </location>
</feature>
<evidence type="ECO:0000313" key="2">
    <source>
        <dbReference type="EMBL" id="NMR34569.1"/>
    </source>
</evidence>
<dbReference type="RefSeq" id="WP_169321375.1">
    <property type="nucleotide sequence ID" value="NZ_JABCJF010000004.1"/>
</dbReference>
<reference evidence="2 3" key="1">
    <citation type="submission" date="2020-04" db="EMBL/GenBank/DDBJ databases">
        <title>Genome analysis and antimicrobial resistance characteristics of Chryseobacterium aquaticum isolated from farmed salmonids.</title>
        <authorList>
            <person name="Saticioglu I.B."/>
            <person name="Duman M."/>
            <person name="Altun S."/>
        </authorList>
    </citation>
    <scope>NUCLEOTIDE SEQUENCE [LARGE SCALE GENOMIC DNA]</scope>
    <source>
        <strain evidence="2 3">C-174</strain>
    </source>
</reference>
<gene>
    <name evidence="2" type="ORF">HIO71_10160</name>
</gene>
<accession>A0A848N890</accession>
<evidence type="ECO:0000313" key="3">
    <source>
        <dbReference type="Proteomes" id="UP000548067"/>
    </source>
</evidence>
<proteinExistence type="predicted"/>
<dbReference type="Proteomes" id="UP000548067">
    <property type="component" value="Unassembled WGS sequence"/>
</dbReference>
<dbReference type="EMBL" id="JABCJF010000004">
    <property type="protein sequence ID" value="NMR34569.1"/>
    <property type="molecule type" value="Genomic_DNA"/>
</dbReference>
<evidence type="ECO:0008006" key="4">
    <source>
        <dbReference type="Google" id="ProtNLM"/>
    </source>
</evidence>
<dbReference type="AlphaFoldDB" id="A0A848N890"/>
<feature type="chain" id="PRO_5032653444" description="Lipoprotein" evidence="1">
    <location>
        <begin position="19"/>
        <end position="176"/>
    </location>
</feature>
<comment type="caution">
    <text evidence="2">The sequence shown here is derived from an EMBL/GenBank/DDBJ whole genome shotgun (WGS) entry which is preliminary data.</text>
</comment>
<organism evidence="2 3">
    <name type="scientific">Chryseobacterium aquaticum</name>
    <dbReference type="NCBI Taxonomy" id="452084"/>
    <lineage>
        <taxon>Bacteria</taxon>
        <taxon>Pseudomonadati</taxon>
        <taxon>Bacteroidota</taxon>
        <taxon>Flavobacteriia</taxon>
        <taxon>Flavobacteriales</taxon>
        <taxon>Weeksellaceae</taxon>
        <taxon>Chryseobacterium group</taxon>
        <taxon>Chryseobacterium</taxon>
    </lineage>
</organism>
<name>A0A848N890_9FLAO</name>
<evidence type="ECO:0000256" key="1">
    <source>
        <dbReference type="SAM" id="SignalP"/>
    </source>
</evidence>